<evidence type="ECO:0000256" key="7">
    <source>
        <dbReference type="ARBA" id="ARBA00023906"/>
    </source>
</evidence>
<dbReference type="GO" id="GO:0000781">
    <property type="term" value="C:chromosome, telomeric region"/>
    <property type="evidence" value="ECO:0007669"/>
    <property type="project" value="UniProtKB-SubCell"/>
</dbReference>
<dbReference type="InterPro" id="IPR019437">
    <property type="entry name" value="TPP1/Est3"/>
</dbReference>
<dbReference type="GO" id="GO:0042162">
    <property type="term" value="F:telomeric DNA binding"/>
    <property type="evidence" value="ECO:0007669"/>
    <property type="project" value="EnsemblFungi"/>
</dbReference>
<dbReference type="OrthoDB" id="4069148at2759"/>
<sequence length="199" mass="22935">MSKVIVSHKKKQNESFYLRSWIEPEIRTLVAIHAKYPAWPIVKKFTPPCKTTSISLFNRYNLQDPRHFVKITGFHNVETFTVFGSVRDDFCQLLVEFTPTCVTNFERHHAIRITSQTLNTILLIGDVTIKYVSVSDIRDTAKWSLNLNLNPQISALPVLVIGQCLAFDLDQVEARLKFPYLYQLGSFVDIFARDLRPTS</sequence>
<evidence type="ECO:0000256" key="2">
    <source>
        <dbReference type="ARBA" id="ARBA00004574"/>
    </source>
</evidence>
<gene>
    <name evidence="10" type="ORF">LALA0_S01e09978g</name>
</gene>
<evidence type="ECO:0000256" key="5">
    <source>
        <dbReference type="ARBA" id="ARBA00023242"/>
    </source>
</evidence>
<comment type="similarity">
    <text evidence="6">Belongs to the EST3 family.</text>
</comment>
<reference evidence="10 11" key="1">
    <citation type="submission" date="2014-12" db="EMBL/GenBank/DDBJ databases">
        <authorList>
            <person name="Neuveglise Cecile"/>
        </authorList>
    </citation>
    <scope>NUCLEOTIDE SEQUENCE [LARGE SCALE GENOMIC DNA]</scope>
    <source>
        <strain evidence="10 11">CBS 12615</strain>
    </source>
</reference>
<dbReference type="Gene3D" id="2.40.50.960">
    <property type="match status" value="1"/>
</dbReference>
<accession>A0A0C7N4J3</accession>
<proteinExistence type="inferred from homology"/>
<evidence type="ECO:0000313" key="11">
    <source>
        <dbReference type="Proteomes" id="UP000054304"/>
    </source>
</evidence>
<evidence type="ECO:0000313" key="10">
    <source>
        <dbReference type="EMBL" id="CEP60401.1"/>
    </source>
</evidence>
<keyword evidence="5" id="KW-0539">Nucleus</keyword>
<name>A0A0C7N4J3_9SACH</name>
<evidence type="ECO:0000256" key="3">
    <source>
        <dbReference type="ARBA" id="ARBA00022454"/>
    </source>
</evidence>
<evidence type="ECO:0000256" key="6">
    <source>
        <dbReference type="ARBA" id="ARBA00023777"/>
    </source>
</evidence>
<evidence type="ECO:0000259" key="9">
    <source>
        <dbReference type="Pfam" id="PF10341"/>
    </source>
</evidence>
<dbReference type="GO" id="GO:0003924">
    <property type="term" value="F:GTPase activity"/>
    <property type="evidence" value="ECO:0007669"/>
    <property type="project" value="EnsemblFungi"/>
</dbReference>
<keyword evidence="4" id="KW-0779">Telomere</keyword>
<feature type="domain" description="Shelterin complex subunit TPP1/Est3" evidence="9">
    <location>
        <begin position="18"/>
        <end position="179"/>
    </location>
</feature>
<comment type="function">
    <text evidence="8">Component of the telomerase complex involved in telomere replication. Stimulates RNA/DNA heteroduplex unwinding which favors the telomere replication by the telomerase.</text>
</comment>
<dbReference type="GO" id="GO:0033677">
    <property type="term" value="F:DNA/RNA helicase activity"/>
    <property type="evidence" value="ECO:0007669"/>
    <property type="project" value="EnsemblFungi"/>
</dbReference>
<dbReference type="GeneID" id="34683787"/>
<keyword evidence="11" id="KW-1185">Reference proteome</keyword>
<dbReference type="RefSeq" id="XP_022626645.1">
    <property type="nucleotide sequence ID" value="XM_022774560.2"/>
</dbReference>
<comment type="subcellular location">
    <subcellularLocation>
        <location evidence="2">Chromosome</location>
        <location evidence="2">Telomere</location>
    </subcellularLocation>
    <subcellularLocation>
        <location evidence="1">Nucleus</location>
    </subcellularLocation>
</comment>
<dbReference type="STRING" id="1245769.A0A0C7N4J3"/>
<protein>
    <recommendedName>
        <fullName evidence="7">Telomere replication protein EST3</fullName>
    </recommendedName>
</protein>
<organism evidence="10 11">
    <name type="scientific">Lachancea lanzarotensis</name>
    <dbReference type="NCBI Taxonomy" id="1245769"/>
    <lineage>
        <taxon>Eukaryota</taxon>
        <taxon>Fungi</taxon>
        <taxon>Dikarya</taxon>
        <taxon>Ascomycota</taxon>
        <taxon>Saccharomycotina</taxon>
        <taxon>Saccharomycetes</taxon>
        <taxon>Saccharomycetales</taxon>
        <taxon>Saccharomycetaceae</taxon>
        <taxon>Lachancea</taxon>
    </lineage>
</organism>
<dbReference type="GO" id="GO:0005697">
    <property type="term" value="C:telomerase holoenzyme complex"/>
    <property type="evidence" value="ECO:0007669"/>
    <property type="project" value="EnsemblFungi"/>
</dbReference>
<evidence type="ECO:0000256" key="1">
    <source>
        <dbReference type="ARBA" id="ARBA00004123"/>
    </source>
</evidence>
<evidence type="ECO:0000256" key="4">
    <source>
        <dbReference type="ARBA" id="ARBA00022895"/>
    </source>
</evidence>
<dbReference type="HOGENOM" id="CLU_1489823_0_0_1"/>
<dbReference type="GO" id="GO:0007004">
    <property type="term" value="P:telomere maintenance via telomerase"/>
    <property type="evidence" value="ECO:0007669"/>
    <property type="project" value="EnsemblFungi"/>
</dbReference>
<dbReference type="EMBL" id="LN736360">
    <property type="protein sequence ID" value="CEP60401.1"/>
    <property type="molecule type" value="Genomic_DNA"/>
</dbReference>
<dbReference type="AlphaFoldDB" id="A0A0C7N4J3"/>
<dbReference type="Pfam" id="PF10341">
    <property type="entry name" value="TPP1"/>
    <property type="match status" value="1"/>
</dbReference>
<dbReference type="Proteomes" id="UP000054304">
    <property type="component" value="Unassembled WGS sequence"/>
</dbReference>
<keyword evidence="3" id="KW-0158">Chromosome</keyword>
<evidence type="ECO:0000256" key="8">
    <source>
        <dbReference type="ARBA" id="ARBA00024878"/>
    </source>
</evidence>